<gene>
    <name evidence="2" type="ORF">J2T09_004361</name>
</gene>
<sequence>MRTALTGIILASLVIAAQADPLTNWQKADAQAQQAWQKLPLTAQNVVFADQEPTSYGMYEPRSSDVFKPTDTLITYAELLGHTWKPLPDGKNELALTVDLTLGDTKGEIIREEKKFYQSSVFSYRTGREFFLNIELSLTNAPEGDYMLTYTVHDENSGKTTSFDQPFKIRK</sequence>
<evidence type="ECO:0000313" key="3">
    <source>
        <dbReference type="Proteomes" id="UP001241472"/>
    </source>
</evidence>
<accession>A0ABT9PZD7</accession>
<protein>
    <submittedName>
        <fullName evidence="2">Uncharacterized protein</fullName>
    </submittedName>
</protein>
<dbReference type="RefSeq" id="WP_306838315.1">
    <property type="nucleotide sequence ID" value="NZ_JAUSRF010000017.1"/>
</dbReference>
<evidence type="ECO:0000313" key="2">
    <source>
        <dbReference type="EMBL" id="MDP9839585.1"/>
    </source>
</evidence>
<proteinExistence type="predicted"/>
<dbReference type="Proteomes" id="UP001241472">
    <property type="component" value="Unassembled WGS sequence"/>
</dbReference>
<name>A0ABT9PZD7_9HYPH</name>
<feature type="chain" id="PRO_5047374731" evidence="1">
    <location>
        <begin position="20"/>
        <end position="171"/>
    </location>
</feature>
<organism evidence="2 3">
    <name type="scientific">Neorhizobium huautlense</name>
    <dbReference type="NCBI Taxonomy" id="67774"/>
    <lineage>
        <taxon>Bacteria</taxon>
        <taxon>Pseudomonadati</taxon>
        <taxon>Pseudomonadota</taxon>
        <taxon>Alphaproteobacteria</taxon>
        <taxon>Hyphomicrobiales</taxon>
        <taxon>Rhizobiaceae</taxon>
        <taxon>Rhizobium/Agrobacterium group</taxon>
        <taxon>Neorhizobium</taxon>
    </lineage>
</organism>
<evidence type="ECO:0000256" key="1">
    <source>
        <dbReference type="SAM" id="SignalP"/>
    </source>
</evidence>
<keyword evidence="3" id="KW-1185">Reference proteome</keyword>
<comment type="caution">
    <text evidence="2">The sequence shown here is derived from an EMBL/GenBank/DDBJ whole genome shotgun (WGS) entry which is preliminary data.</text>
</comment>
<dbReference type="EMBL" id="JAUSRF010000017">
    <property type="protein sequence ID" value="MDP9839585.1"/>
    <property type="molecule type" value="Genomic_DNA"/>
</dbReference>
<keyword evidence="1" id="KW-0732">Signal</keyword>
<reference evidence="2 3" key="1">
    <citation type="submission" date="2023-07" db="EMBL/GenBank/DDBJ databases">
        <title>Sorghum-associated microbial communities from plants grown in Nebraska, USA.</title>
        <authorList>
            <person name="Schachtman D."/>
        </authorList>
    </citation>
    <scope>NUCLEOTIDE SEQUENCE [LARGE SCALE GENOMIC DNA]</scope>
    <source>
        <strain evidence="2 3">DS1307</strain>
    </source>
</reference>
<feature type="signal peptide" evidence="1">
    <location>
        <begin position="1"/>
        <end position="19"/>
    </location>
</feature>